<accession>A0A7G2D8V5</accession>
<organism evidence="1 2">
    <name type="scientific">Thermococcus camini</name>
    <dbReference type="NCBI Taxonomy" id="2016373"/>
    <lineage>
        <taxon>Archaea</taxon>
        <taxon>Methanobacteriati</taxon>
        <taxon>Methanobacteriota</taxon>
        <taxon>Thermococci</taxon>
        <taxon>Thermococcales</taxon>
        <taxon>Thermococcaceae</taxon>
        <taxon>Thermococcus</taxon>
    </lineage>
</organism>
<evidence type="ECO:0000313" key="2">
    <source>
        <dbReference type="Proteomes" id="UP000516304"/>
    </source>
</evidence>
<dbReference type="GeneID" id="58918916"/>
<gene>
    <name evidence="1" type="ORF">TIRI35C_1172</name>
</gene>
<keyword evidence="2" id="KW-1185">Reference proteome</keyword>
<proteinExistence type="predicted"/>
<dbReference type="RefSeq" id="WP_188202115.1">
    <property type="nucleotide sequence ID" value="NZ_LR881183.1"/>
</dbReference>
<dbReference type="AlphaFoldDB" id="A0A7G2D8V5"/>
<protein>
    <submittedName>
        <fullName evidence="1">Uncharacterized protein</fullName>
    </submittedName>
</protein>
<dbReference type="EMBL" id="LR881183">
    <property type="protein sequence ID" value="CAD5244326.1"/>
    <property type="molecule type" value="Genomic_DNA"/>
</dbReference>
<reference evidence="1 2" key="1">
    <citation type="submission" date="2020-09" db="EMBL/GenBank/DDBJ databases">
        <authorList>
            <person name="Courtine D."/>
        </authorList>
    </citation>
    <scope>NUCLEOTIDE SEQUENCE [LARGE SCALE GENOMIC DNA]</scope>
    <source>
        <strain evidence="1 2">IRI35c</strain>
    </source>
</reference>
<evidence type="ECO:0000313" key="1">
    <source>
        <dbReference type="EMBL" id="CAD5244326.1"/>
    </source>
</evidence>
<sequence>MKKLVAILFGLLVVVTGFAAATIWNTTVVRDYSSGQYSWAYAEIGVKYDVKYLNGYLEVVS</sequence>
<dbReference type="Proteomes" id="UP000516304">
    <property type="component" value="Chromosome TIRI35C"/>
</dbReference>
<name>A0A7G2D8V5_9EURY</name>
<dbReference type="KEGG" id="tcq:TIRI35C_1172"/>